<feature type="domain" description="Alpha-L-rhamnosidase C-terminal" evidence="8">
    <location>
        <begin position="779"/>
        <end position="851"/>
    </location>
</feature>
<feature type="region of interest" description="Disordered" evidence="4">
    <location>
        <begin position="114"/>
        <end position="133"/>
    </location>
</feature>
<evidence type="ECO:0000256" key="4">
    <source>
        <dbReference type="SAM" id="MobiDB-lite"/>
    </source>
</evidence>
<dbReference type="PIRSF" id="PIRSF010631">
    <property type="entry name" value="A-rhamnsds"/>
    <property type="match status" value="1"/>
</dbReference>
<dbReference type="Pfam" id="PF05592">
    <property type="entry name" value="Bac_rhamnosid"/>
    <property type="match status" value="1"/>
</dbReference>
<evidence type="ECO:0000256" key="1">
    <source>
        <dbReference type="ARBA" id="ARBA00001445"/>
    </source>
</evidence>
<dbReference type="InterPro" id="IPR008928">
    <property type="entry name" value="6-hairpin_glycosidase_sf"/>
</dbReference>
<dbReference type="RefSeq" id="WP_301129718.1">
    <property type="nucleotide sequence ID" value="NZ_JAUHPV010000008.1"/>
</dbReference>
<evidence type="ECO:0000259" key="5">
    <source>
        <dbReference type="Pfam" id="PF05592"/>
    </source>
</evidence>
<dbReference type="InterPro" id="IPR016007">
    <property type="entry name" value="Alpha_rhamnosid"/>
</dbReference>
<protein>
    <recommendedName>
        <fullName evidence="2">alpha-L-rhamnosidase</fullName>
        <ecNumber evidence="2">3.2.1.40</ecNumber>
    </recommendedName>
</protein>
<dbReference type="InterPro" id="IPR008902">
    <property type="entry name" value="Rhamnosid_concanavalin"/>
</dbReference>
<comment type="catalytic activity">
    <reaction evidence="1">
        <text>Hydrolysis of terminal non-reducing alpha-L-rhamnose residues in alpha-L-rhamnosides.</text>
        <dbReference type="EC" id="3.2.1.40"/>
    </reaction>
</comment>
<evidence type="ECO:0000259" key="7">
    <source>
        <dbReference type="Pfam" id="PF17389"/>
    </source>
</evidence>
<organism evidence="9 10">
    <name type="scientific">Demequina zhanjiangensis</name>
    <dbReference type="NCBI Taxonomy" id="3051659"/>
    <lineage>
        <taxon>Bacteria</taxon>
        <taxon>Bacillati</taxon>
        <taxon>Actinomycetota</taxon>
        <taxon>Actinomycetes</taxon>
        <taxon>Micrococcales</taxon>
        <taxon>Demequinaceae</taxon>
        <taxon>Demequina</taxon>
    </lineage>
</organism>
<proteinExistence type="predicted"/>
<dbReference type="Pfam" id="PF08531">
    <property type="entry name" value="Bac_rhamnosid_N"/>
    <property type="match status" value="1"/>
</dbReference>
<dbReference type="InterPro" id="IPR035398">
    <property type="entry name" value="Bac_rhamnosid_C"/>
</dbReference>
<evidence type="ECO:0000313" key="10">
    <source>
        <dbReference type="Proteomes" id="UP001172738"/>
    </source>
</evidence>
<keyword evidence="3 9" id="KW-0378">Hydrolase</keyword>
<dbReference type="Gene3D" id="2.60.120.260">
    <property type="entry name" value="Galactose-binding domain-like"/>
    <property type="match status" value="2"/>
</dbReference>
<dbReference type="Pfam" id="PF17390">
    <property type="entry name" value="Bac_rhamnosid_C"/>
    <property type="match status" value="1"/>
</dbReference>
<dbReference type="InterPro" id="IPR012341">
    <property type="entry name" value="6hp_glycosidase-like_sf"/>
</dbReference>
<evidence type="ECO:0000259" key="8">
    <source>
        <dbReference type="Pfam" id="PF17390"/>
    </source>
</evidence>
<name>A0ABT8G3V0_9MICO</name>
<accession>A0ABT8G3V0</accession>
<evidence type="ECO:0000259" key="6">
    <source>
        <dbReference type="Pfam" id="PF08531"/>
    </source>
</evidence>
<sequence>MTTVTHVRLEHHEPGRLGIGEARPRISWHIVDAPADFAPHGAEIRVSRTLRGTTTESTHALDGSDQVLVDWPAAPLASREAVAVSVRVSDGEKWSDWSDAVTAEAGLLQADDWKAVPVGSADDPGEGPHRRPERVRREFTLDGPVTRARAYVTAHGVIELELNGQRVGDEELTPGWTSYTHRLRYATFDVTDQLRAGANCAGAWLGDGWWRGRLGFAGGLRDIYGDALGAIVQLEVELEDGTVQTIVTDSEWQAGSGPILMSDLYDGERYDAREEDAGWSTAGFDASEWSPVAVRDAGTPEMVAPSGPPLRVVETLSPVEVMDRGDGRFLLDFGQNHSGRLRIKASGPEGHTIRLRHAEVLVDGELCTEPLRTAEVTDEITLAGEDVDWSPRFTIHGYRFAEVSGWVGDLTPGDVVSEVIHSDMERLGWFATSDERIARLHENVVWSLRGNFVDIPTDCPQRDERLGWTGDIQVFAPTATFLYGVTGLLSSWLQDLAAEQDELDWVPPYVPYIEIPPFDAMTHDPLAVWGDVASLTPLVLFERTGDLALLRRQYESAKAWLASVEANAGDDRICADTEQLGDWLDPNAPAEDPTKAMTDRYLVATAYFAWAARRLSQTAAHLGEEADAERYAALADEVAAAYADRYISADGTVDGDSQTGYALTEAFDLWPSPEIREKGTTRLAALVDEADGRVSTGFAGTPVVTDALSRTGHLAEAYRMLECEEAPSWLYAVKNGGTTIWERWDSLKPDGTVNAGDMTSFNHYALGSIADWMHRVVAGIEAVEPGWKRIRFAPRPGGDLTSASATHVTPYGTASISWTLSDGEVHVSATVPVGATAVMDLPDGTVTELGHGTHEATFALTADGAL</sequence>
<feature type="domain" description="Alpha-L-rhamnosidase concanavalin-like" evidence="5">
    <location>
        <begin position="325"/>
        <end position="421"/>
    </location>
</feature>
<dbReference type="InterPro" id="IPR035396">
    <property type="entry name" value="Bac_rhamnosid6H"/>
</dbReference>
<feature type="domain" description="Bacterial alpha-L-rhamnosidase N-terminal" evidence="6">
    <location>
        <begin position="145"/>
        <end position="314"/>
    </location>
</feature>
<evidence type="ECO:0000313" key="9">
    <source>
        <dbReference type="EMBL" id="MDN4473821.1"/>
    </source>
</evidence>
<dbReference type="InterPro" id="IPR013783">
    <property type="entry name" value="Ig-like_fold"/>
</dbReference>
<evidence type="ECO:0000256" key="2">
    <source>
        <dbReference type="ARBA" id="ARBA00012652"/>
    </source>
</evidence>
<reference evidence="9" key="1">
    <citation type="submission" date="2023-06" db="EMBL/GenBank/DDBJ databases">
        <title>SYSU T00b26.</title>
        <authorList>
            <person name="Gao L."/>
            <person name="Fang B.-Z."/>
            <person name="Li W.-J."/>
        </authorList>
    </citation>
    <scope>NUCLEOTIDE SEQUENCE</scope>
    <source>
        <strain evidence="9">SYSU T00b26</strain>
    </source>
</reference>
<dbReference type="PANTHER" id="PTHR33307">
    <property type="entry name" value="ALPHA-RHAMNOSIDASE (EUROFUNG)"/>
    <property type="match status" value="1"/>
</dbReference>
<feature type="domain" description="Alpha-L-rhamnosidase six-hairpin glycosidase" evidence="7">
    <location>
        <begin position="426"/>
        <end position="777"/>
    </location>
</feature>
<dbReference type="InterPro" id="IPR013737">
    <property type="entry name" value="Bac_rhamnosid_N"/>
</dbReference>
<evidence type="ECO:0000256" key="3">
    <source>
        <dbReference type="ARBA" id="ARBA00022801"/>
    </source>
</evidence>
<dbReference type="GO" id="GO:0016787">
    <property type="term" value="F:hydrolase activity"/>
    <property type="evidence" value="ECO:0007669"/>
    <property type="project" value="UniProtKB-KW"/>
</dbReference>
<dbReference type="SUPFAM" id="SSF48208">
    <property type="entry name" value="Six-hairpin glycosidases"/>
    <property type="match status" value="1"/>
</dbReference>
<dbReference type="Gene3D" id="2.60.420.10">
    <property type="entry name" value="Maltose phosphorylase, domain 3"/>
    <property type="match status" value="1"/>
</dbReference>
<comment type="caution">
    <text evidence="9">The sequence shown here is derived from an EMBL/GenBank/DDBJ whole genome shotgun (WGS) entry which is preliminary data.</text>
</comment>
<gene>
    <name evidence="9" type="ORF">QQX04_12520</name>
</gene>
<dbReference type="Pfam" id="PF25788">
    <property type="entry name" value="Ig_Rha78A_N"/>
    <property type="match status" value="1"/>
</dbReference>
<dbReference type="EC" id="3.2.1.40" evidence="2"/>
<keyword evidence="10" id="KW-1185">Reference proteome</keyword>
<dbReference type="PANTHER" id="PTHR33307:SF6">
    <property type="entry name" value="ALPHA-RHAMNOSIDASE (EUROFUNG)-RELATED"/>
    <property type="match status" value="1"/>
</dbReference>
<dbReference type="Proteomes" id="UP001172738">
    <property type="component" value="Unassembled WGS sequence"/>
</dbReference>
<dbReference type="Pfam" id="PF17389">
    <property type="entry name" value="Bac_rhamnosid6H"/>
    <property type="match status" value="1"/>
</dbReference>
<dbReference type="Gene3D" id="2.60.40.10">
    <property type="entry name" value="Immunoglobulins"/>
    <property type="match status" value="1"/>
</dbReference>
<dbReference type="Gene3D" id="1.50.10.10">
    <property type="match status" value="1"/>
</dbReference>
<dbReference type="EMBL" id="JAUHPV010000008">
    <property type="protein sequence ID" value="MDN4473821.1"/>
    <property type="molecule type" value="Genomic_DNA"/>
</dbReference>